<protein>
    <submittedName>
        <fullName evidence="2">Ankyrin repeat-containing protein</fullName>
    </submittedName>
</protein>
<proteinExistence type="predicted"/>
<name>A0A1N6FZK3_9PROT</name>
<keyword evidence="1" id="KW-0040">ANK repeat</keyword>
<sequence length="170" mass="19624">MSKLENMIEEVYKQAKNGQWDQVLSDWKDIPLIEKRCSRYQKESSGWTFFHQAAYFGHETACRELIRLGASVNRRSREGKTAIDVAEERGYIDLANLLKRAFEKEGSLWVTPADPDLRPSSNRWDEANERRATEGMLVAYGGGVVRILTGKRYFVDSFERVLIETFAKPQ</sequence>
<accession>A0A1N6FZK3</accession>
<dbReference type="eggNOG" id="ENOG5033ZS6">
    <property type="taxonomic scope" value="Bacteria"/>
</dbReference>
<gene>
    <name evidence="2" type="ORF">SAMN02743940_0480</name>
</gene>
<dbReference type="Proteomes" id="UP000185062">
    <property type="component" value="Unassembled WGS sequence"/>
</dbReference>
<evidence type="ECO:0000256" key="1">
    <source>
        <dbReference type="PROSITE-ProRule" id="PRU00023"/>
    </source>
</evidence>
<dbReference type="RefSeq" id="WP_218612751.1">
    <property type="nucleotide sequence ID" value="NZ_FSRO01000001.1"/>
</dbReference>
<dbReference type="InterPro" id="IPR002110">
    <property type="entry name" value="Ankyrin_rpt"/>
</dbReference>
<feature type="repeat" description="ANK" evidence="1">
    <location>
        <begin position="45"/>
        <end position="77"/>
    </location>
</feature>
<organism evidence="2 3">
    <name type="scientific">Nitrosomonas cryotolerans ATCC 49181</name>
    <dbReference type="NCBI Taxonomy" id="1131553"/>
    <lineage>
        <taxon>Bacteria</taxon>
        <taxon>Pseudomonadati</taxon>
        <taxon>Pseudomonadota</taxon>
        <taxon>Betaproteobacteria</taxon>
        <taxon>Nitrosomonadales</taxon>
        <taxon>Nitrosomonadaceae</taxon>
        <taxon>Nitrosomonas</taxon>
    </lineage>
</organism>
<dbReference type="Gene3D" id="1.25.40.20">
    <property type="entry name" value="Ankyrin repeat-containing domain"/>
    <property type="match status" value="1"/>
</dbReference>
<dbReference type="STRING" id="44575.SAMN05216419_10701"/>
<evidence type="ECO:0000313" key="2">
    <source>
        <dbReference type="EMBL" id="SIO00739.1"/>
    </source>
</evidence>
<dbReference type="AlphaFoldDB" id="A0A1N6FZK3"/>
<dbReference type="PROSITE" id="PS50297">
    <property type="entry name" value="ANK_REP_REGION"/>
    <property type="match status" value="1"/>
</dbReference>
<reference evidence="2 3" key="1">
    <citation type="submission" date="2016-12" db="EMBL/GenBank/DDBJ databases">
        <authorList>
            <person name="Song W.-J."/>
            <person name="Kurnit D.M."/>
        </authorList>
    </citation>
    <scope>NUCLEOTIDE SEQUENCE [LARGE SCALE GENOMIC DNA]</scope>
    <source>
        <strain evidence="2 3">ATCC 49181</strain>
    </source>
</reference>
<dbReference type="Pfam" id="PF12796">
    <property type="entry name" value="Ank_2"/>
    <property type="match status" value="1"/>
</dbReference>
<dbReference type="PROSITE" id="PS50088">
    <property type="entry name" value="ANK_REPEAT"/>
    <property type="match status" value="1"/>
</dbReference>
<keyword evidence="3" id="KW-1185">Reference proteome</keyword>
<dbReference type="InterPro" id="IPR036770">
    <property type="entry name" value="Ankyrin_rpt-contain_sf"/>
</dbReference>
<dbReference type="SUPFAM" id="SSF48403">
    <property type="entry name" value="Ankyrin repeat"/>
    <property type="match status" value="1"/>
</dbReference>
<dbReference type="EMBL" id="FSRO01000001">
    <property type="protein sequence ID" value="SIO00739.1"/>
    <property type="molecule type" value="Genomic_DNA"/>
</dbReference>
<evidence type="ECO:0000313" key="3">
    <source>
        <dbReference type="Proteomes" id="UP000185062"/>
    </source>
</evidence>